<accession>A0AAD5UTD0</accession>
<evidence type="ECO:0000313" key="2">
    <source>
        <dbReference type="EMBL" id="KAJ3477024.1"/>
    </source>
</evidence>
<evidence type="ECO:0000256" key="1">
    <source>
        <dbReference type="SAM" id="MobiDB-lite"/>
    </source>
</evidence>
<gene>
    <name evidence="2" type="ORF">NLI96_g10747</name>
</gene>
<keyword evidence="3" id="KW-1185">Reference proteome</keyword>
<sequence>MLVTGYSSVIPHRIRGRFKWDGGGILKTLQDIQDLNHLNTSEIRWSVQVQAAGTLVEVEDAARKGEMGIISFQGASLLSRGRVGDRLVFHFRQIVCTEPLRASIEAYCTRKPTKWDNLLVTQALHHGESPLESLWVVIPHETTATYAFPGPQHIVTPTFSPSPRTPSRRRLNVHADRHFSRSSAARRPLRTPRSSARTSIQVHRRHSRIQQNTPPFPGDIKVITPPSTLSTSLASLPPSPPLHFAPAFHSQDHRAWRFKWDGGGVFNIFKTFKISKPSMPEDHGSWRNPQYLKTIEVQVGRWWDPQDTSRHPRHPRPQHLNTSRIRWSVQVQAAGTSVEVENAARKGEMGIISFQGASLLS</sequence>
<protein>
    <submittedName>
        <fullName evidence="2">Uncharacterized protein</fullName>
    </submittedName>
</protein>
<dbReference type="AlphaFoldDB" id="A0AAD5UTD0"/>
<comment type="caution">
    <text evidence="2">The sequence shown here is derived from an EMBL/GenBank/DDBJ whole genome shotgun (WGS) entry which is preliminary data.</text>
</comment>
<dbReference type="Proteomes" id="UP001212997">
    <property type="component" value="Unassembled WGS sequence"/>
</dbReference>
<dbReference type="EMBL" id="JANAWD010000640">
    <property type="protein sequence ID" value="KAJ3477024.1"/>
    <property type="molecule type" value="Genomic_DNA"/>
</dbReference>
<feature type="region of interest" description="Disordered" evidence="1">
    <location>
        <begin position="177"/>
        <end position="219"/>
    </location>
</feature>
<reference evidence="2" key="1">
    <citation type="submission" date="2022-07" db="EMBL/GenBank/DDBJ databases">
        <title>Genome Sequence of Physisporinus lineatus.</title>
        <authorList>
            <person name="Buettner E."/>
        </authorList>
    </citation>
    <scope>NUCLEOTIDE SEQUENCE</scope>
    <source>
        <strain evidence="2">VT162</strain>
    </source>
</reference>
<proteinExistence type="predicted"/>
<organism evidence="2 3">
    <name type="scientific">Meripilus lineatus</name>
    <dbReference type="NCBI Taxonomy" id="2056292"/>
    <lineage>
        <taxon>Eukaryota</taxon>
        <taxon>Fungi</taxon>
        <taxon>Dikarya</taxon>
        <taxon>Basidiomycota</taxon>
        <taxon>Agaricomycotina</taxon>
        <taxon>Agaricomycetes</taxon>
        <taxon>Polyporales</taxon>
        <taxon>Meripilaceae</taxon>
        <taxon>Meripilus</taxon>
    </lineage>
</organism>
<feature type="compositionally biased region" description="Polar residues" evidence="1">
    <location>
        <begin position="192"/>
        <end position="201"/>
    </location>
</feature>
<name>A0AAD5UTD0_9APHY</name>
<evidence type="ECO:0000313" key="3">
    <source>
        <dbReference type="Proteomes" id="UP001212997"/>
    </source>
</evidence>